<sequence>MSIWESILVALDNLRMNKLRSFLTMIGIVFGVAAVVTVVSIGQAGQTSIMSEVSNYEDGYLVIYPSYMNGEPDDNVYIRQRELAEIRKLPGVRYVAASASYYTTAKFKKEDLRFSITATTSETPKLQKIDLVAGRFFNAQEERARQKVIVIDAKYAEKAYGSPQGAIGRKLTLSSGVHRVVGVYKQQESLMSGMNGELYPAYAPITTMPADKEEFKDRLSSIEVLPTSPDRTDETIETIKSWLAERKNVKPDAYISQTAKEAEQMVASTFSILQTIIGSIAGISLLVGGIGVMNIMLVSVTERTREIGIRKAIGATPGTIMLQFMIEAVILSFIGGTMGALLGLFAAFVFSLISGWPFVVSVWAMALAFGFSAAVGIFFGLYPANKASKLHPIESLRYE</sequence>
<dbReference type="Pfam" id="PF12704">
    <property type="entry name" value="MacB_PCD"/>
    <property type="match status" value="1"/>
</dbReference>
<dbReference type="AlphaFoldDB" id="A0A3P3U0Z4"/>
<evidence type="ECO:0000256" key="6">
    <source>
        <dbReference type="ARBA" id="ARBA00038076"/>
    </source>
</evidence>
<dbReference type="EMBL" id="RRCN01000001">
    <property type="protein sequence ID" value="RRJ63790.1"/>
    <property type="molecule type" value="Genomic_DNA"/>
</dbReference>
<gene>
    <name evidence="10" type="ORF">EHV15_13255</name>
</gene>
<accession>A0A3P3U0Z4</accession>
<dbReference type="GO" id="GO:0022857">
    <property type="term" value="F:transmembrane transporter activity"/>
    <property type="evidence" value="ECO:0007669"/>
    <property type="project" value="TreeGrafter"/>
</dbReference>
<dbReference type="Pfam" id="PF02687">
    <property type="entry name" value="FtsX"/>
    <property type="match status" value="1"/>
</dbReference>
<dbReference type="GO" id="GO:0005886">
    <property type="term" value="C:plasma membrane"/>
    <property type="evidence" value="ECO:0007669"/>
    <property type="project" value="UniProtKB-SubCell"/>
</dbReference>
<feature type="transmembrane region" description="Helical" evidence="7">
    <location>
        <begin position="276"/>
        <end position="300"/>
    </location>
</feature>
<evidence type="ECO:0000256" key="1">
    <source>
        <dbReference type="ARBA" id="ARBA00004651"/>
    </source>
</evidence>
<dbReference type="Proteomes" id="UP000267017">
    <property type="component" value="Unassembled WGS sequence"/>
</dbReference>
<evidence type="ECO:0000256" key="7">
    <source>
        <dbReference type="SAM" id="Phobius"/>
    </source>
</evidence>
<dbReference type="PANTHER" id="PTHR30572:SF4">
    <property type="entry name" value="ABC TRANSPORTER PERMEASE YTRF"/>
    <property type="match status" value="1"/>
</dbReference>
<feature type="transmembrane region" description="Helical" evidence="7">
    <location>
        <begin position="320"/>
        <end position="353"/>
    </location>
</feature>
<keyword evidence="5 7" id="KW-0472">Membrane</keyword>
<keyword evidence="11" id="KW-1185">Reference proteome</keyword>
<comment type="caution">
    <text evidence="10">The sequence shown here is derived from an EMBL/GenBank/DDBJ whole genome shotgun (WGS) entry which is preliminary data.</text>
</comment>
<evidence type="ECO:0000256" key="4">
    <source>
        <dbReference type="ARBA" id="ARBA00022989"/>
    </source>
</evidence>
<proteinExistence type="inferred from homology"/>
<dbReference type="RefSeq" id="WP_128631623.1">
    <property type="nucleotide sequence ID" value="NZ_RRCN01000001.1"/>
</dbReference>
<dbReference type="OrthoDB" id="9770036at2"/>
<evidence type="ECO:0000259" key="8">
    <source>
        <dbReference type="Pfam" id="PF02687"/>
    </source>
</evidence>
<protein>
    <submittedName>
        <fullName evidence="10">FtsX-like permease family protein</fullName>
    </submittedName>
</protein>
<keyword evidence="4 7" id="KW-1133">Transmembrane helix</keyword>
<feature type="transmembrane region" description="Helical" evidence="7">
    <location>
        <begin position="21"/>
        <end position="42"/>
    </location>
</feature>
<dbReference type="InterPro" id="IPR050250">
    <property type="entry name" value="Macrolide_Exporter_MacB"/>
</dbReference>
<name>A0A3P3U0Z4_9BACL</name>
<evidence type="ECO:0000313" key="11">
    <source>
        <dbReference type="Proteomes" id="UP000267017"/>
    </source>
</evidence>
<dbReference type="PANTHER" id="PTHR30572">
    <property type="entry name" value="MEMBRANE COMPONENT OF TRANSPORTER-RELATED"/>
    <property type="match status" value="1"/>
</dbReference>
<evidence type="ECO:0000256" key="3">
    <source>
        <dbReference type="ARBA" id="ARBA00022692"/>
    </source>
</evidence>
<keyword evidence="2" id="KW-1003">Cell membrane</keyword>
<evidence type="ECO:0000259" key="9">
    <source>
        <dbReference type="Pfam" id="PF12704"/>
    </source>
</evidence>
<evidence type="ECO:0000313" key="10">
    <source>
        <dbReference type="EMBL" id="RRJ63790.1"/>
    </source>
</evidence>
<reference evidence="10 11" key="1">
    <citation type="submission" date="2018-11" db="EMBL/GenBank/DDBJ databases">
        <title>Genome sequencing of Paenibacillus sp. KCOM 3021 (= ChDC PVNT-B20).</title>
        <authorList>
            <person name="Kook J.-K."/>
            <person name="Park S.-N."/>
            <person name="Lim Y.K."/>
        </authorList>
    </citation>
    <scope>NUCLEOTIDE SEQUENCE [LARGE SCALE GENOMIC DNA]</scope>
    <source>
        <strain evidence="10 11">KCOM 3021</strain>
    </source>
</reference>
<evidence type="ECO:0000256" key="2">
    <source>
        <dbReference type="ARBA" id="ARBA00022475"/>
    </source>
</evidence>
<comment type="similarity">
    <text evidence="6">Belongs to the ABC-4 integral membrane protein family.</text>
</comment>
<dbReference type="InterPro" id="IPR003838">
    <property type="entry name" value="ABC3_permease_C"/>
</dbReference>
<organism evidence="10 11">
    <name type="scientific">Paenibacillus oralis</name>
    <dbReference type="NCBI Taxonomy" id="2490856"/>
    <lineage>
        <taxon>Bacteria</taxon>
        <taxon>Bacillati</taxon>
        <taxon>Bacillota</taxon>
        <taxon>Bacilli</taxon>
        <taxon>Bacillales</taxon>
        <taxon>Paenibacillaceae</taxon>
        <taxon>Paenibacillus</taxon>
    </lineage>
</organism>
<dbReference type="InterPro" id="IPR025857">
    <property type="entry name" value="MacB_PCD"/>
</dbReference>
<keyword evidence="3 7" id="KW-0812">Transmembrane</keyword>
<evidence type="ECO:0000256" key="5">
    <source>
        <dbReference type="ARBA" id="ARBA00023136"/>
    </source>
</evidence>
<comment type="subcellular location">
    <subcellularLocation>
        <location evidence="1">Cell membrane</location>
        <topology evidence="1">Multi-pass membrane protein</topology>
    </subcellularLocation>
</comment>
<feature type="transmembrane region" description="Helical" evidence="7">
    <location>
        <begin position="359"/>
        <end position="382"/>
    </location>
</feature>
<feature type="domain" description="ABC3 transporter permease C-terminal" evidence="8">
    <location>
        <begin position="279"/>
        <end position="392"/>
    </location>
</feature>
<feature type="domain" description="MacB-like periplasmic core" evidence="9">
    <location>
        <begin position="21"/>
        <end position="240"/>
    </location>
</feature>